<evidence type="ECO:0000256" key="5">
    <source>
        <dbReference type="RuleBase" id="RU367124"/>
    </source>
</evidence>
<name>A0A2P4X2U4_9STRA</name>
<comment type="similarity">
    <text evidence="2 5">Belongs to the RxLR effector family.</text>
</comment>
<evidence type="ECO:0000256" key="2">
    <source>
        <dbReference type="ARBA" id="ARBA00010400"/>
    </source>
</evidence>
<dbReference type="Proteomes" id="UP000237271">
    <property type="component" value="Unassembled WGS sequence"/>
</dbReference>
<comment type="caution">
    <text evidence="6">The sequence shown here is derived from an EMBL/GenBank/DDBJ whole genome shotgun (WGS) entry which is preliminary data.</text>
</comment>
<feature type="chain" id="PRO_5044976170" description="RxLR effector protein" evidence="5">
    <location>
        <begin position="21"/>
        <end position="115"/>
    </location>
</feature>
<proteinExistence type="inferred from homology"/>
<dbReference type="Pfam" id="PF16810">
    <property type="entry name" value="RXLR"/>
    <property type="match status" value="1"/>
</dbReference>
<comment type="function">
    <text evidence="5">Effector that suppresses plant defense responses during pathogen infection.</text>
</comment>
<keyword evidence="7" id="KW-1185">Reference proteome</keyword>
<comment type="domain">
    <text evidence="5">The RxLR-dEER motif acts to carry the protein into the host cell cytoplasm through binding to cell surface phosphatidylinositol-3-phosphate.</text>
</comment>
<evidence type="ECO:0000313" key="6">
    <source>
        <dbReference type="EMBL" id="POM59867.1"/>
    </source>
</evidence>
<dbReference type="OrthoDB" id="88741at2759"/>
<feature type="signal peptide" evidence="5">
    <location>
        <begin position="1"/>
        <end position="20"/>
    </location>
</feature>
<protein>
    <recommendedName>
        <fullName evidence="5">RxLR effector protein</fullName>
    </recommendedName>
</protein>
<dbReference type="EMBL" id="NCKW01017000">
    <property type="protein sequence ID" value="POM59867.1"/>
    <property type="molecule type" value="Genomic_DNA"/>
</dbReference>
<comment type="subcellular location">
    <subcellularLocation>
        <location evidence="1 5">Secreted</location>
    </subcellularLocation>
</comment>
<accession>A0A2P4X2U4</accession>
<evidence type="ECO:0000313" key="7">
    <source>
        <dbReference type="Proteomes" id="UP000237271"/>
    </source>
</evidence>
<evidence type="ECO:0000256" key="1">
    <source>
        <dbReference type="ARBA" id="ARBA00004613"/>
    </source>
</evidence>
<dbReference type="InterPro" id="IPR031825">
    <property type="entry name" value="RXLR"/>
</dbReference>
<gene>
    <name evidence="6" type="ORF">PHPALM_31346</name>
</gene>
<keyword evidence="4 5" id="KW-0732">Signal</keyword>
<keyword evidence="3 5" id="KW-0964">Secreted</keyword>
<evidence type="ECO:0000256" key="3">
    <source>
        <dbReference type="ARBA" id="ARBA00022525"/>
    </source>
</evidence>
<evidence type="ECO:0000256" key="4">
    <source>
        <dbReference type="ARBA" id="ARBA00022729"/>
    </source>
</evidence>
<reference evidence="6 7" key="1">
    <citation type="journal article" date="2017" name="Genome Biol. Evol.">
        <title>Phytophthora megakarya and P. palmivora, closely related causal agents of cacao black pod rot, underwent increases in genome sizes and gene numbers by different mechanisms.</title>
        <authorList>
            <person name="Ali S.S."/>
            <person name="Shao J."/>
            <person name="Lary D.J."/>
            <person name="Kronmiller B."/>
            <person name="Shen D."/>
            <person name="Strem M.D."/>
            <person name="Amoako-Attah I."/>
            <person name="Akrofi A.Y."/>
            <person name="Begoude B.A."/>
            <person name="Ten Hoopen G.M."/>
            <person name="Coulibaly K."/>
            <person name="Kebe B.I."/>
            <person name="Melnick R.L."/>
            <person name="Guiltinan M.J."/>
            <person name="Tyler B.M."/>
            <person name="Meinhardt L.W."/>
            <person name="Bailey B.A."/>
        </authorList>
    </citation>
    <scope>NUCLEOTIDE SEQUENCE [LARGE SCALE GENOMIC DNA]</scope>
    <source>
        <strain evidence="7">sbr112.9</strain>
    </source>
</reference>
<dbReference type="AlphaFoldDB" id="A0A2P4X2U4"/>
<organism evidence="6 7">
    <name type="scientific">Phytophthora palmivora</name>
    <dbReference type="NCBI Taxonomy" id="4796"/>
    <lineage>
        <taxon>Eukaryota</taxon>
        <taxon>Sar</taxon>
        <taxon>Stramenopiles</taxon>
        <taxon>Oomycota</taxon>
        <taxon>Peronosporomycetes</taxon>
        <taxon>Peronosporales</taxon>
        <taxon>Peronosporaceae</taxon>
        <taxon>Phytophthora</taxon>
    </lineage>
</organism>
<sequence length="115" mass="13119">MRFYDIVLLTATAVLTLTDATSISEQINTAPFGISDGNTASTARFLRKSEAVEEERGGFKDIVEKVMRKTNKLAQYNKWIFGKKTPEWVAKHHPKFAKGCKTFWENRMVRGGKYN</sequence>